<dbReference type="PROSITE" id="PS50846">
    <property type="entry name" value="HMA_2"/>
    <property type="match status" value="1"/>
</dbReference>
<dbReference type="Pfam" id="PF00403">
    <property type="entry name" value="HMA"/>
    <property type="match status" value="1"/>
</dbReference>
<dbReference type="OrthoDB" id="9801832at2"/>
<dbReference type="InterPro" id="IPR006121">
    <property type="entry name" value="HMA_dom"/>
</dbReference>
<name>A0A0F5FJB1_9HYPH</name>
<dbReference type="Proteomes" id="UP000033649">
    <property type="component" value="Unassembled WGS sequence"/>
</dbReference>
<dbReference type="STRING" id="429727.VE26_02810"/>
<dbReference type="PATRIC" id="fig|429727.3.peg.584"/>
<keyword evidence="1" id="KW-0479">Metal-binding</keyword>
<dbReference type="RefSeq" id="WP_046103678.1">
    <property type="nucleotide sequence ID" value="NZ_JZEY01000054.1"/>
</dbReference>
<sequence length="66" mass="7088">MTDKTTFIVNDMTCAHCVGTVRSALEQALPGAQIAIDLPNHKVSFAGDRAKGEDAIRQAGYTPERV</sequence>
<organism evidence="3 4">
    <name type="scientific">Devosia chinhatensis</name>
    <dbReference type="NCBI Taxonomy" id="429727"/>
    <lineage>
        <taxon>Bacteria</taxon>
        <taxon>Pseudomonadati</taxon>
        <taxon>Pseudomonadota</taxon>
        <taxon>Alphaproteobacteria</taxon>
        <taxon>Hyphomicrobiales</taxon>
        <taxon>Devosiaceae</taxon>
        <taxon>Devosia</taxon>
    </lineage>
</organism>
<evidence type="ECO:0000256" key="1">
    <source>
        <dbReference type="ARBA" id="ARBA00022723"/>
    </source>
</evidence>
<dbReference type="InterPro" id="IPR036163">
    <property type="entry name" value="HMA_dom_sf"/>
</dbReference>
<dbReference type="Gene3D" id="3.30.70.100">
    <property type="match status" value="1"/>
</dbReference>
<feature type="domain" description="HMA" evidence="2">
    <location>
        <begin position="3"/>
        <end position="66"/>
    </location>
</feature>
<evidence type="ECO:0000259" key="2">
    <source>
        <dbReference type="PROSITE" id="PS50846"/>
    </source>
</evidence>
<dbReference type="InterPro" id="IPR017969">
    <property type="entry name" value="Heavy-metal-associated_CS"/>
</dbReference>
<gene>
    <name evidence="3" type="ORF">VE26_02810</name>
</gene>
<dbReference type="AlphaFoldDB" id="A0A0F5FJB1"/>
<protein>
    <submittedName>
        <fullName evidence="3">Heavy metal transporter</fullName>
    </submittedName>
</protein>
<dbReference type="CDD" id="cd00371">
    <property type="entry name" value="HMA"/>
    <property type="match status" value="1"/>
</dbReference>
<reference evidence="3 4" key="1">
    <citation type="submission" date="2015-03" db="EMBL/GenBank/DDBJ databases">
        <authorList>
            <person name="Hassan Y."/>
            <person name="Lepp D."/>
            <person name="Li X.-Z."/>
            <person name="Zhou T."/>
        </authorList>
    </citation>
    <scope>NUCLEOTIDE SEQUENCE [LARGE SCALE GENOMIC DNA]</scope>
    <source>
        <strain evidence="3 4">IPL18</strain>
    </source>
</reference>
<keyword evidence="4" id="KW-1185">Reference proteome</keyword>
<evidence type="ECO:0000313" key="3">
    <source>
        <dbReference type="EMBL" id="KKB08989.1"/>
    </source>
</evidence>
<dbReference type="PROSITE" id="PS01047">
    <property type="entry name" value="HMA_1"/>
    <property type="match status" value="1"/>
</dbReference>
<dbReference type="GO" id="GO:0046872">
    <property type="term" value="F:metal ion binding"/>
    <property type="evidence" value="ECO:0007669"/>
    <property type="project" value="UniProtKB-KW"/>
</dbReference>
<dbReference type="EMBL" id="JZEY01000054">
    <property type="protein sequence ID" value="KKB08989.1"/>
    <property type="molecule type" value="Genomic_DNA"/>
</dbReference>
<dbReference type="SUPFAM" id="SSF55008">
    <property type="entry name" value="HMA, heavy metal-associated domain"/>
    <property type="match status" value="1"/>
</dbReference>
<comment type="caution">
    <text evidence="3">The sequence shown here is derived from an EMBL/GenBank/DDBJ whole genome shotgun (WGS) entry which is preliminary data.</text>
</comment>
<accession>A0A0F5FJB1</accession>
<proteinExistence type="predicted"/>
<evidence type="ECO:0000313" key="4">
    <source>
        <dbReference type="Proteomes" id="UP000033649"/>
    </source>
</evidence>